<accession>A0AAV0JY58</accession>
<name>A0AAV0JY58_9ROSI</name>
<feature type="domain" description="DUF4378" evidence="3">
    <location>
        <begin position="680"/>
        <end position="821"/>
    </location>
</feature>
<feature type="region of interest" description="Disordered" evidence="1">
    <location>
        <begin position="105"/>
        <end position="150"/>
    </location>
</feature>
<organism evidence="4 5">
    <name type="scientific">Linum tenue</name>
    <dbReference type="NCBI Taxonomy" id="586396"/>
    <lineage>
        <taxon>Eukaryota</taxon>
        <taxon>Viridiplantae</taxon>
        <taxon>Streptophyta</taxon>
        <taxon>Embryophyta</taxon>
        <taxon>Tracheophyta</taxon>
        <taxon>Spermatophyta</taxon>
        <taxon>Magnoliopsida</taxon>
        <taxon>eudicotyledons</taxon>
        <taxon>Gunneridae</taxon>
        <taxon>Pentapetalae</taxon>
        <taxon>rosids</taxon>
        <taxon>fabids</taxon>
        <taxon>Malpighiales</taxon>
        <taxon>Linaceae</taxon>
        <taxon>Linum</taxon>
    </lineage>
</organism>
<dbReference type="PANTHER" id="PTHR47212:SF2">
    <property type="entry name" value="DUF3741 DOMAIN-CONTAINING PROTEIN"/>
    <property type="match status" value="1"/>
</dbReference>
<evidence type="ECO:0000313" key="5">
    <source>
        <dbReference type="Proteomes" id="UP001154282"/>
    </source>
</evidence>
<dbReference type="PANTHER" id="PTHR47212">
    <property type="entry name" value="ADHESIN-LIKE PROTEIN, PUTATIVE (DUF3741)-RELATED"/>
    <property type="match status" value="1"/>
</dbReference>
<feature type="compositionally biased region" description="Basic and acidic residues" evidence="1">
    <location>
        <begin position="176"/>
        <end position="186"/>
    </location>
</feature>
<evidence type="ECO:0000256" key="1">
    <source>
        <dbReference type="SAM" id="MobiDB-lite"/>
    </source>
</evidence>
<feature type="compositionally biased region" description="Low complexity" evidence="1">
    <location>
        <begin position="512"/>
        <end position="524"/>
    </location>
</feature>
<dbReference type="Pfam" id="PF14309">
    <property type="entry name" value="DUF4378"/>
    <property type="match status" value="1"/>
</dbReference>
<gene>
    <name evidence="4" type="ORF">LITE_LOCUS16315</name>
</gene>
<proteinExistence type="predicted"/>
<evidence type="ECO:0000259" key="3">
    <source>
        <dbReference type="Pfam" id="PF14309"/>
    </source>
</evidence>
<evidence type="ECO:0000313" key="4">
    <source>
        <dbReference type="EMBL" id="CAI0414498.1"/>
    </source>
</evidence>
<feature type="region of interest" description="Disordered" evidence="1">
    <location>
        <begin position="1"/>
        <end position="44"/>
    </location>
</feature>
<dbReference type="InterPro" id="IPR025486">
    <property type="entry name" value="DUF4378"/>
</dbReference>
<feature type="compositionally biased region" description="Low complexity" evidence="1">
    <location>
        <begin position="23"/>
        <end position="43"/>
    </location>
</feature>
<feature type="region of interest" description="Disordered" evidence="1">
    <location>
        <begin position="176"/>
        <end position="201"/>
    </location>
</feature>
<dbReference type="Pfam" id="PF12552">
    <property type="entry name" value="DUF3741"/>
    <property type="match status" value="1"/>
</dbReference>
<dbReference type="EMBL" id="CAMGYJ010000005">
    <property type="protein sequence ID" value="CAI0414498.1"/>
    <property type="molecule type" value="Genomic_DNA"/>
</dbReference>
<evidence type="ECO:0008006" key="6">
    <source>
        <dbReference type="Google" id="ProtNLM"/>
    </source>
</evidence>
<protein>
    <recommendedName>
        <fullName evidence="6">DUF4378 domain-containing protein</fullName>
    </recommendedName>
</protein>
<feature type="domain" description="DUF3741" evidence="2">
    <location>
        <begin position="219"/>
        <end position="263"/>
    </location>
</feature>
<dbReference type="InterPro" id="IPR022212">
    <property type="entry name" value="DUF3741"/>
</dbReference>
<feature type="compositionally biased region" description="Basic residues" evidence="1">
    <location>
        <begin position="141"/>
        <end position="150"/>
    </location>
</feature>
<reference evidence="4" key="1">
    <citation type="submission" date="2022-08" db="EMBL/GenBank/DDBJ databases">
        <authorList>
            <person name="Gutierrez-Valencia J."/>
        </authorList>
    </citation>
    <scope>NUCLEOTIDE SEQUENCE</scope>
</reference>
<dbReference type="AlphaFoldDB" id="A0AAV0JY58"/>
<sequence length="830" mass="93533">MSSNNSYAMERRSFPRSPLLKNSMPSSPYHMSPMLKSPMPKSPARCETYKSRCAHCLLGFFRFRHSNSKKLISDSRSASRQYGDDRSARNKLDWHPVVDEKCECINTQGDPRNAGLRSGHKEMQKIKGQDVKSDSKSVSSRTKRHKKRRRARRLPIYGCYDVATMGFGKTVPERLMDRSSNEEESRVAVNKDPSDSSTPPKEEINLQVHMNEAAEAFINQRFTDGRLLGEDEGKVQSKHFLDALGVLNTNKDLFAKLLRDPNSLLVKHIEDLRDSRQKVSAIANEPLETIVLLKPDVNKCDSSVDQLVLSTVQQSARPAFSSFTQMKRKLMKAIGSRRKARPLIQDDYPENKGKQGMEECDQGSELEIAETNLLEQSSPREIQTKSKENRLRQIETAVRKESSPSSCNRSSTVVLLRKDRPKTWDGICSIDEVDSLHTVGPRGKRELGFVTPQMRISPSSNSQIVQESKCRNQRGIEINCPSPLRQSLEATRWVDARESFEMLETESAKPDGFSSNGEGSEGSSACDNMHISSQACASPEGQGDIHFEGISPPRTLSDGRHECVDAPRPFDPLRPDYLFESQVMPSSEADYMSSPPQASRIEGLDIKIEDKPEHPSPVSVLEQFCTEDITSPVSQKSNPVDPSDLSIRTVFQEKCSATVQHPALNSDPSLEEHRSMSGHISSILHAAISSWDELLLRCYFSDPLLLEIVLDEVDICLCNDRILFEYINEVLLEAYDHCLRCSPWLSSTESKLRPVSVAENATREVMRCIDWDLFLHHPMETVEEIIVKDLVNSRTWKDCKGETDDIVRDTVESIMQDLIMESAELSNSAH</sequence>
<dbReference type="Proteomes" id="UP001154282">
    <property type="component" value="Unassembled WGS sequence"/>
</dbReference>
<feature type="compositionally biased region" description="Basic and acidic residues" evidence="1">
    <location>
        <begin position="119"/>
        <end position="135"/>
    </location>
</feature>
<keyword evidence="5" id="KW-1185">Reference proteome</keyword>
<evidence type="ECO:0000259" key="2">
    <source>
        <dbReference type="Pfam" id="PF12552"/>
    </source>
</evidence>
<feature type="region of interest" description="Disordered" evidence="1">
    <location>
        <begin position="504"/>
        <end position="524"/>
    </location>
</feature>
<comment type="caution">
    <text evidence="4">The sequence shown here is derived from an EMBL/GenBank/DDBJ whole genome shotgun (WGS) entry which is preliminary data.</text>
</comment>